<evidence type="ECO:0000256" key="2">
    <source>
        <dbReference type="ARBA" id="ARBA00022741"/>
    </source>
</evidence>
<dbReference type="GO" id="GO:0005524">
    <property type="term" value="F:ATP binding"/>
    <property type="evidence" value="ECO:0007669"/>
    <property type="project" value="UniProtKB-KW"/>
</dbReference>
<dbReference type="PROSITE" id="PS50011">
    <property type="entry name" value="PROTEIN_KINASE_DOM"/>
    <property type="match status" value="1"/>
</dbReference>
<keyword evidence="4" id="KW-0067">ATP-binding</keyword>
<dbReference type="InterPro" id="IPR001245">
    <property type="entry name" value="Ser-Thr/Tyr_kinase_cat_dom"/>
</dbReference>
<keyword evidence="2" id="KW-0547">Nucleotide-binding</keyword>
<reference evidence="7 8" key="1">
    <citation type="submission" date="2020-09" db="EMBL/GenBank/DDBJ databases">
        <authorList>
            <person name="Ashkenazy H."/>
        </authorList>
    </citation>
    <scope>NUCLEOTIDE SEQUENCE [LARGE SCALE GENOMIC DNA]</scope>
    <source>
        <strain evidence="8">cv. Cdm-0</strain>
    </source>
</reference>
<sequence length="156" mass="17243">MAPEYVVRGKLTEKADVYSFGVLMIEVITGKRNNAFVQDAGSILQSVWSLYRTSNVEEAVDPILGDNFNKIEASRLLQIGLLCVQAAFDQRPAMSAVVKMMKGSLEIHTPTQPPFLNPGSVVEMRKMMMTPTTNQSNSSGSRSDYITEGSSFFEPR</sequence>
<keyword evidence="3" id="KW-0418">Kinase</keyword>
<dbReference type="Proteomes" id="UP000516314">
    <property type="component" value="Chromosome 1"/>
</dbReference>
<evidence type="ECO:0000256" key="1">
    <source>
        <dbReference type="ARBA" id="ARBA00022679"/>
    </source>
</evidence>
<dbReference type="GO" id="GO:0004672">
    <property type="term" value="F:protein kinase activity"/>
    <property type="evidence" value="ECO:0007669"/>
    <property type="project" value="InterPro"/>
</dbReference>
<dbReference type="InterPro" id="IPR011009">
    <property type="entry name" value="Kinase-like_dom_sf"/>
</dbReference>
<dbReference type="Pfam" id="PF07714">
    <property type="entry name" value="PK_Tyr_Ser-Thr"/>
    <property type="match status" value="1"/>
</dbReference>
<dbReference type="InterPro" id="IPR000719">
    <property type="entry name" value="Prot_kinase_dom"/>
</dbReference>
<evidence type="ECO:0000313" key="8">
    <source>
        <dbReference type="Proteomes" id="UP000516314"/>
    </source>
</evidence>
<proteinExistence type="predicted"/>
<evidence type="ECO:0000256" key="4">
    <source>
        <dbReference type="ARBA" id="ARBA00022840"/>
    </source>
</evidence>
<dbReference type="InterPro" id="IPR052059">
    <property type="entry name" value="CR_Ser/Thr_kinase"/>
</dbReference>
<organism evidence="7 8">
    <name type="scientific">Arabidopsis thaliana</name>
    <name type="common">Mouse-ear cress</name>
    <dbReference type="NCBI Taxonomy" id="3702"/>
    <lineage>
        <taxon>Eukaryota</taxon>
        <taxon>Viridiplantae</taxon>
        <taxon>Streptophyta</taxon>
        <taxon>Embryophyta</taxon>
        <taxon>Tracheophyta</taxon>
        <taxon>Spermatophyta</taxon>
        <taxon>Magnoliopsida</taxon>
        <taxon>eudicotyledons</taxon>
        <taxon>Gunneridae</taxon>
        <taxon>Pentapetalae</taxon>
        <taxon>rosids</taxon>
        <taxon>malvids</taxon>
        <taxon>Brassicales</taxon>
        <taxon>Brassicaceae</taxon>
        <taxon>Camelineae</taxon>
        <taxon>Arabidopsis</taxon>
    </lineage>
</organism>
<dbReference type="Gene3D" id="1.10.510.10">
    <property type="entry name" value="Transferase(Phosphotransferase) domain 1"/>
    <property type="match status" value="1"/>
</dbReference>
<dbReference type="PANTHER" id="PTHR47973">
    <property type="entry name" value="CYSTEINE-RICH RECEPTOR-LIKE PROTEIN KINASE 3"/>
    <property type="match status" value="1"/>
</dbReference>
<keyword evidence="1" id="KW-0808">Transferase</keyword>
<evidence type="ECO:0000256" key="3">
    <source>
        <dbReference type="ARBA" id="ARBA00022777"/>
    </source>
</evidence>
<feature type="compositionally biased region" description="Polar residues" evidence="5">
    <location>
        <begin position="131"/>
        <end position="150"/>
    </location>
</feature>
<dbReference type="AlphaFoldDB" id="A0A7G2E7Z0"/>
<feature type="domain" description="Protein kinase" evidence="6">
    <location>
        <begin position="1"/>
        <end position="116"/>
    </location>
</feature>
<accession>A0A7G2E7Z0</accession>
<gene>
    <name evidence="7" type="ORF">AT9943_LOCUS5148</name>
</gene>
<dbReference type="EMBL" id="LR881466">
    <property type="protein sequence ID" value="CAD5316842.1"/>
    <property type="molecule type" value="Genomic_DNA"/>
</dbReference>
<name>A0A7G2E7Z0_ARATH</name>
<evidence type="ECO:0000259" key="6">
    <source>
        <dbReference type="PROSITE" id="PS50011"/>
    </source>
</evidence>
<evidence type="ECO:0000256" key="5">
    <source>
        <dbReference type="SAM" id="MobiDB-lite"/>
    </source>
</evidence>
<dbReference type="SUPFAM" id="SSF56112">
    <property type="entry name" value="Protein kinase-like (PK-like)"/>
    <property type="match status" value="1"/>
</dbReference>
<feature type="region of interest" description="Disordered" evidence="5">
    <location>
        <begin position="131"/>
        <end position="156"/>
    </location>
</feature>
<evidence type="ECO:0000313" key="7">
    <source>
        <dbReference type="EMBL" id="CAD5316842.1"/>
    </source>
</evidence>
<protein>
    <submittedName>
        <fullName evidence="7">(thale cress) hypothetical protein</fullName>
    </submittedName>
</protein>